<protein>
    <recommendedName>
        <fullName evidence="5">Glucose-methanol-choline oxidoreductase N-terminal domain-containing protein</fullName>
    </recommendedName>
</protein>
<dbReference type="PANTHER" id="PTHR46056:SF4">
    <property type="entry name" value="LONG-CHAIN-ALCOHOL OXIDASE FAO4A"/>
    <property type="match status" value="1"/>
</dbReference>
<proteinExistence type="inferred from homology"/>
<evidence type="ECO:0000256" key="3">
    <source>
        <dbReference type="ARBA" id="ARBA00022827"/>
    </source>
</evidence>
<dbReference type="GO" id="GO:0016614">
    <property type="term" value="F:oxidoreductase activity, acting on CH-OH group of donors"/>
    <property type="evidence" value="ECO:0007669"/>
    <property type="project" value="InterPro"/>
</dbReference>
<sequence>MHERKKQRNRSTATGVSFEFVNGKEKEVYFVQSKVTIVAGGAFGTPILLKRSGLKNENIGKHLHLHPVVMSWGYFPNAKNSSAWPEEYKKSYEGGIMTAMSTVVGEFSRSGYGCDTNSSITPGLFSAVMPWVSGADMKERMSRFSRTAHLFALARDKAGAEEIGTHHFTGKKLNVKRGNTSDGELQNGNGSKDICGESEWRNLGGGGIVLGSVSF</sequence>
<dbReference type="InterPro" id="IPR000172">
    <property type="entry name" value="GMC_OxRdtase_N"/>
</dbReference>
<evidence type="ECO:0000256" key="1">
    <source>
        <dbReference type="ARBA" id="ARBA00010790"/>
    </source>
</evidence>
<gene>
    <name evidence="6" type="ORF">IFM89_027102</name>
</gene>
<evidence type="ECO:0000259" key="5">
    <source>
        <dbReference type="Pfam" id="PF00732"/>
    </source>
</evidence>
<keyword evidence="3" id="KW-0274">FAD</keyword>
<keyword evidence="4" id="KW-0560">Oxidoreductase</keyword>
<evidence type="ECO:0000313" key="7">
    <source>
        <dbReference type="Proteomes" id="UP000631114"/>
    </source>
</evidence>
<dbReference type="PANTHER" id="PTHR46056">
    <property type="entry name" value="LONG-CHAIN-ALCOHOL OXIDASE"/>
    <property type="match status" value="1"/>
</dbReference>
<dbReference type="EMBL" id="JADFTS010000001">
    <property type="protein sequence ID" value="KAF9625777.1"/>
    <property type="molecule type" value="Genomic_DNA"/>
</dbReference>
<dbReference type="GO" id="GO:0050660">
    <property type="term" value="F:flavin adenine dinucleotide binding"/>
    <property type="evidence" value="ECO:0007669"/>
    <property type="project" value="InterPro"/>
</dbReference>
<dbReference type="Gene3D" id="3.50.50.60">
    <property type="entry name" value="FAD/NAD(P)-binding domain"/>
    <property type="match status" value="1"/>
</dbReference>
<evidence type="ECO:0000313" key="6">
    <source>
        <dbReference type="EMBL" id="KAF9625777.1"/>
    </source>
</evidence>
<name>A0A835MDL8_9MAGN</name>
<dbReference type="AlphaFoldDB" id="A0A835MDL8"/>
<keyword evidence="7" id="KW-1185">Reference proteome</keyword>
<comment type="caution">
    <text evidence="6">The sequence shown here is derived from an EMBL/GenBank/DDBJ whole genome shotgun (WGS) entry which is preliminary data.</text>
</comment>
<dbReference type="Proteomes" id="UP000631114">
    <property type="component" value="Unassembled WGS sequence"/>
</dbReference>
<dbReference type="InterPro" id="IPR036188">
    <property type="entry name" value="FAD/NAD-bd_sf"/>
</dbReference>
<evidence type="ECO:0000256" key="4">
    <source>
        <dbReference type="ARBA" id="ARBA00023002"/>
    </source>
</evidence>
<accession>A0A835MDL8</accession>
<comment type="similarity">
    <text evidence="1">Belongs to the GMC oxidoreductase family.</text>
</comment>
<reference evidence="6 7" key="1">
    <citation type="submission" date="2020-10" db="EMBL/GenBank/DDBJ databases">
        <title>The Coptis chinensis genome and diversification of protoberbering-type alkaloids.</title>
        <authorList>
            <person name="Wang B."/>
            <person name="Shu S."/>
            <person name="Song C."/>
            <person name="Liu Y."/>
        </authorList>
    </citation>
    <scope>NUCLEOTIDE SEQUENCE [LARGE SCALE GENOMIC DNA]</scope>
    <source>
        <strain evidence="6">HL-2020</strain>
        <tissue evidence="6">Leaf</tissue>
    </source>
</reference>
<evidence type="ECO:0000256" key="2">
    <source>
        <dbReference type="ARBA" id="ARBA00022630"/>
    </source>
</evidence>
<organism evidence="6 7">
    <name type="scientific">Coptis chinensis</name>
    <dbReference type="NCBI Taxonomy" id="261450"/>
    <lineage>
        <taxon>Eukaryota</taxon>
        <taxon>Viridiplantae</taxon>
        <taxon>Streptophyta</taxon>
        <taxon>Embryophyta</taxon>
        <taxon>Tracheophyta</taxon>
        <taxon>Spermatophyta</taxon>
        <taxon>Magnoliopsida</taxon>
        <taxon>Ranunculales</taxon>
        <taxon>Ranunculaceae</taxon>
        <taxon>Coptidoideae</taxon>
        <taxon>Coptis</taxon>
    </lineage>
</organism>
<feature type="domain" description="Glucose-methanol-choline oxidoreductase N-terminal" evidence="5">
    <location>
        <begin position="9"/>
        <end position="68"/>
    </location>
</feature>
<dbReference type="Pfam" id="PF00732">
    <property type="entry name" value="GMC_oxred_N"/>
    <property type="match status" value="1"/>
</dbReference>
<dbReference type="SUPFAM" id="SSF51905">
    <property type="entry name" value="FAD/NAD(P)-binding domain"/>
    <property type="match status" value="1"/>
</dbReference>
<dbReference type="OrthoDB" id="269227at2759"/>
<keyword evidence="2" id="KW-0285">Flavoprotein</keyword>